<gene>
    <name evidence="1" type="ORF">RF55_13522</name>
</gene>
<organism evidence="1 2">
    <name type="scientific">Lasius niger</name>
    <name type="common">Black garden ant</name>
    <dbReference type="NCBI Taxonomy" id="67767"/>
    <lineage>
        <taxon>Eukaryota</taxon>
        <taxon>Metazoa</taxon>
        <taxon>Ecdysozoa</taxon>
        <taxon>Arthropoda</taxon>
        <taxon>Hexapoda</taxon>
        <taxon>Insecta</taxon>
        <taxon>Pterygota</taxon>
        <taxon>Neoptera</taxon>
        <taxon>Endopterygota</taxon>
        <taxon>Hymenoptera</taxon>
        <taxon>Apocrita</taxon>
        <taxon>Aculeata</taxon>
        <taxon>Formicoidea</taxon>
        <taxon>Formicidae</taxon>
        <taxon>Formicinae</taxon>
        <taxon>Lasius</taxon>
        <taxon>Lasius</taxon>
    </lineage>
</organism>
<dbReference type="OrthoDB" id="8063677at2759"/>
<dbReference type="PANTHER" id="PTHR47481:SF7">
    <property type="entry name" value="CCHC-TYPE DOMAIN-CONTAINING PROTEIN"/>
    <property type="match status" value="1"/>
</dbReference>
<evidence type="ECO:0000313" key="1">
    <source>
        <dbReference type="EMBL" id="KMQ87248.1"/>
    </source>
</evidence>
<evidence type="ECO:0000313" key="2">
    <source>
        <dbReference type="Proteomes" id="UP000036403"/>
    </source>
</evidence>
<dbReference type="Pfam" id="PF14223">
    <property type="entry name" value="Retrotran_gag_2"/>
    <property type="match status" value="1"/>
</dbReference>
<dbReference type="PaxDb" id="67767-A0A0J7K9Y2"/>
<dbReference type="EMBL" id="LBMM01010780">
    <property type="protein sequence ID" value="KMQ87248.1"/>
    <property type="molecule type" value="Genomic_DNA"/>
</dbReference>
<dbReference type="AlphaFoldDB" id="A0A0J7K9Y2"/>
<name>A0A0J7K9Y2_LASNI</name>
<keyword evidence="2" id="KW-1185">Reference proteome</keyword>
<dbReference type="STRING" id="67767.A0A0J7K9Y2"/>
<reference evidence="1 2" key="1">
    <citation type="submission" date="2015-04" db="EMBL/GenBank/DDBJ databases">
        <title>Lasius niger genome sequencing.</title>
        <authorList>
            <person name="Konorov E.A."/>
            <person name="Nikitin M.A."/>
            <person name="Kirill M.V."/>
            <person name="Chang P."/>
        </authorList>
    </citation>
    <scope>NUCLEOTIDE SEQUENCE [LARGE SCALE GENOMIC DNA]</scope>
    <source>
        <tissue evidence="1">Whole</tissue>
    </source>
</reference>
<protein>
    <submittedName>
        <fullName evidence="1">Copia protein</fullName>
    </submittedName>
</protein>
<proteinExistence type="predicted"/>
<sequence length="163" mass="18251">MPGNEAANAAARKEWLKENAKAMLLISTSIEDSQLESLLTCATAKAMWDTLSNIYEQKTETNKLILTQKFHEYRMSSSDSVVQHVAKVRNLASALKDVGEVVFDVAIMAKILASLPSKFNALKTAWDSVSPVNQTINSLIERLIKEEVRLNHGCIRGARYWRN</sequence>
<dbReference type="PANTHER" id="PTHR47481">
    <property type="match status" value="1"/>
</dbReference>
<comment type="caution">
    <text evidence="1">The sequence shown here is derived from an EMBL/GenBank/DDBJ whole genome shotgun (WGS) entry which is preliminary data.</text>
</comment>
<accession>A0A0J7K9Y2</accession>
<dbReference type="Proteomes" id="UP000036403">
    <property type="component" value="Unassembled WGS sequence"/>
</dbReference>